<dbReference type="Proteomes" id="UP000217838">
    <property type="component" value="Unassembled WGS sequence"/>
</dbReference>
<feature type="compositionally biased region" description="Low complexity" evidence="1">
    <location>
        <begin position="303"/>
        <end position="314"/>
    </location>
</feature>
<feature type="compositionally biased region" description="Polar residues" evidence="1">
    <location>
        <begin position="220"/>
        <end position="232"/>
    </location>
</feature>
<dbReference type="AlphaFoldDB" id="A0A2A4YM12"/>
<feature type="compositionally biased region" description="Polar residues" evidence="1">
    <location>
        <begin position="91"/>
        <end position="108"/>
    </location>
</feature>
<evidence type="ECO:0000256" key="1">
    <source>
        <dbReference type="SAM" id="MobiDB-lite"/>
    </source>
</evidence>
<organism evidence="2 3">
    <name type="scientific">Aerophobetes bacterium</name>
    <dbReference type="NCBI Taxonomy" id="2030807"/>
    <lineage>
        <taxon>Bacteria</taxon>
        <taxon>Candidatus Aerophobota</taxon>
    </lineage>
</organism>
<feature type="compositionally biased region" description="Basic and acidic residues" evidence="1">
    <location>
        <begin position="240"/>
        <end position="299"/>
    </location>
</feature>
<gene>
    <name evidence="2" type="ORF">COB11_01570</name>
</gene>
<evidence type="ECO:0000313" key="2">
    <source>
        <dbReference type="EMBL" id="PCI95650.1"/>
    </source>
</evidence>
<name>A0A2A4YM12_UNCAE</name>
<protein>
    <submittedName>
        <fullName evidence="2">Uncharacterized protein</fullName>
    </submittedName>
</protein>
<feature type="compositionally biased region" description="Low complexity" evidence="1">
    <location>
        <begin position="332"/>
        <end position="342"/>
    </location>
</feature>
<feature type="compositionally biased region" description="Basic and acidic residues" evidence="1">
    <location>
        <begin position="14"/>
        <end position="44"/>
    </location>
</feature>
<dbReference type="EMBL" id="NVUU01000012">
    <property type="protein sequence ID" value="PCI95650.1"/>
    <property type="molecule type" value="Genomic_DNA"/>
</dbReference>
<feature type="compositionally biased region" description="Low complexity" evidence="1">
    <location>
        <begin position="158"/>
        <end position="167"/>
    </location>
</feature>
<accession>A0A2A4YM12</accession>
<feature type="compositionally biased region" description="Basic and acidic residues" evidence="1">
    <location>
        <begin position="356"/>
        <end position="367"/>
    </location>
</feature>
<feature type="region of interest" description="Disordered" evidence="1">
    <location>
        <begin position="503"/>
        <end position="524"/>
    </location>
</feature>
<feature type="region of interest" description="Disordered" evidence="1">
    <location>
        <begin position="1"/>
        <end position="367"/>
    </location>
</feature>
<proteinExistence type="predicted"/>
<evidence type="ECO:0000313" key="3">
    <source>
        <dbReference type="Proteomes" id="UP000217838"/>
    </source>
</evidence>
<reference evidence="3" key="1">
    <citation type="submission" date="2017-08" db="EMBL/GenBank/DDBJ databases">
        <title>A dynamic microbial community with high functional redundancy inhabits the cold, oxic subseafloor aquifer.</title>
        <authorList>
            <person name="Tully B.J."/>
            <person name="Wheat C.G."/>
            <person name="Glazer B.T."/>
            <person name="Huber J.A."/>
        </authorList>
    </citation>
    <scope>NUCLEOTIDE SEQUENCE [LARGE SCALE GENOMIC DNA]</scope>
</reference>
<sequence>MSTEKPRPLTGYREAQESKKDTSVDPKKFQDQMKKVTQSDETEKGKKRQLKKSEEEIEDEPVEKQLTSPGSGFSDILTGKESDQGILGPKTPQNTRAATTESSSSQFTLEDDTETSKQTAPLGSKEPEAPPTSTPPSTAAKEEPGYVESPLPKEPTEETPTAAATPELQEPGMVQAPFEDTGDIITFGEDTPDAAAQTERVSTDDTQGPKRVRKKKQKDTSLMANKTPSTAQIAKKKKEKSPEVKIVKGEPKPHELPEKVEAKPKVEKPSAKPDEKLVKEAEGKTPDTSAKELRKKPETGRVQPAPAQKAAAAEIPKEAKDLQTPKEKEKISASAAAAETTALGGKSLDLETGFGESHDKKEDDKDKTVNLEGAVTPDHAAFQAGLPQMPETPAYTNLNPQVYELFERMVGSMMIQVHNKGHEQTTITINMKGSVFDGSKIILDRYSSAPNSFNIEIATSPKGRAILMDNMNLLAQSFQEADLNFEVNQLRPVLLSSYKEDFTRKGSVTDDEDSSKDPKDEQPG</sequence>
<comment type="caution">
    <text evidence="2">The sequence shown here is derived from an EMBL/GenBank/DDBJ whole genome shotgun (WGS) entry which is preliminary data.</text>
</comment>
<feature type="compositionally biased region" description="Basic and acidic residues" evidence="1">
    <location>
        <begin position="315"/>
        <end position="331"/>
    </location>
</feature>
<feature type="compositionally biased region" description="Basic and acidic residues" evidence="1">
    <location>
        <begin position="515"/>
        <end position="524"/>
    </location>
</feature>